<name>A0A920CP55_9BACL</name>
<evidence type="ECO:0000256" key="1">
    <source>
        <dbReference type="SAM" id="MobiDB-lite"/>
    </source>
</evidence>
<keyword evidence="3" id="KW-1185">Reference proteome</keyword>
<dbReference type="Proteomes" id="UP000678895">
    <property type="component" value="Unassembled WGS sequence"/>
</dbReference>
<evidence type="ECO:0000313" key="2">
    <source>
        <dbReference type="EMBL" id="GIO44188.1"/>
    </source>
</evidence>
<proteinExistence type="predicted"/>
<organism evidence="2 3">
    <name type="scientific">Paenibacillus apis</name>
    <dbReference type="NCBI Taxonomy" id="1792174"/>
    <lineage>
        <taxon>Bacteria</taxon>
        <taxon>Bacillati</taxon>
        <taxon>Bacillota</taxon>
        <taxon>Bacilli</taxon>
        <taxon>Bacillales</taxon>
        <taxon>Paenibacillaceae</taxon>
        <taxon>Paenibacillus</taxon>
    </lineage>
</organism>
<dbReference type="AlphaFoldDB" id="A0A920CP55"/>
<reference evidence="2" key="1">
    <citation type="submission" date="2021-03" db="EMBL/GenBank/DDBJ databases">
        <title>Antimicrobial resistance genes in bacteria isolated from Japanese honey, and their potential for conferring macrolide and lincosamide resistance in the American foulbrood pathogen Paenibacillus larvae.</title>
        <authorList>
            <person name="Okamoto M."/>
            <person name="Kumagai M."/>
            <person name="Kanamori H."/>
            <person name="Takamatsu D."/>
        </authorList>
    </citation>
    <scope>NUCLEOTIDE SEQUENCE</scope>
    <source>
        <strain evidence="2">J41TS4</strain>
    </source>
</reference>
<sequence length="52" mass="5903">MFGLQQLGNAANQQPPYRIGGEDADQGERIRQGTLQFSVEQRRYDTANQYGE</sequence>
<gene>
    <name evidence="2" type="ORF">J41TS4_39460</name>
</gene>
<accession>A0A920CP55</accession>
<feature type="compositionally biased region" description="Polar residues" evidence="1">
    <location>
        <begin position="1"/>
        <end position="15"/>
    </location>
</feature>
<protein>
    <submittedName>
        <fullName evidence="2">Uncharacterized protein</fullName>
    </submittedName>
</protein>
<dbReference type="EMBL" id="BORS01000015">
    <property type="protein sequence ID" value="GIO44188.1"/>
    <property type="molecule type" value="Genomic_DNA"/>
</dbReference>
<comment type="caution">
    <text evidence="2">The sequence shown here is derived from an EMBL/GenBank/DDBJ whole genome shotgun (WGS) entry which is preliminary data.</text>
</comment>
<evidence type="ECO:0000313" key="3">
    <source>
        <dbReference type="Proteomes" id="UP000678895"/>
    </source>
</evidence>
<feature type="region of interest" description="Disordered" evidence="1">
    <location>
        <begin position="1"/>
        <end position="52"/>
    </location>
</feature>